<dbReference type="PANTHER" id="PTHR48125">
    <property type="entry name" value="LP07818P1"/>
    <property type="match status" value="1"/>
</dbReference>
<dbReference type="Proteomes" id="UP000201566">
    <property type="component" value="Segment"/>
</dbReference>
<dbReference type="KEGG" id="vg:16512870"/>
<dbReference type="Gene3D" id="1.20.272.10">
    <property type="match status" value="1"/>
</dbReference>
<feature type="compositionally biased region" description="Low complexity" evidence="1">
    <location>
        <begin position="815"/>
        <end position="830"/>
    </location>
</feature>
<protein>
    <submittedName>
        <fullName evidence="2">Uncharacterized protein</fullName>
    </submittedName>
</protein>
<accession>S4VS67</accession>
<sequence>MSTATKRKRPAPADEAMPGLTANWYDAAEMACALRTCVRHGHRADAVRVAVERDRSGDGAGVFASLAAACIEDIGLASPMALPTVLASMALWETNVAAGRHKEARAHLAAVVAAAAAWPKSRLVADASIKSIEVDLEPLVASMTTETAFDEMGGHALLTDSVAWAASIAEPAPSMRKAAAAAAVQAHGRIDAQRAVATFAGLARVASEVWANGVTPADIEQAQMEEEEQQQPEKPNDAEGHIQSAEAAPTGEAEKADTQDAAALAEGTTLMVEEGVLALAHIVLALEAIEGRRVEWPPKGAASLQRPPFVDEAMRSINAEPRPDAPHPYWPTLAGRGAREFFCRPVAWAFGPLLAVARGANCERAVMALLSLMEALARGLVHARPALTAAVLITARQAVVSWDERKIQVQALATEPDIAEAIEAYDAPSVTDLVARGALDAATLAAARTLIVDPARHLDGTTARHMGRSTLAALTTAIAGASTDPLVVGALWTPEEMAKSHGPALSTVPCDAHLAAGVSLPADDDDPVGSAPKVDNAYAAVDVADAAARVRAWADSGDAAARIRHPVWACALPDAAYVVPTPPKRSSSSSSTSTSSSSSKKRVIDQQQPQQQQPQPTTATSRAKSASPKRRRETGTAAAVAAKHADCIAGDVVPVKAAADAEAPTDAAPAAKRHKADTPASHNAVLATVVAAGTTESVRASDAVGLLCPGRILRIVEVIYEEVEPTDAMDVACEATVRLTRSTVATPVTQGACSNGTDEVASPETVSSSLSSPSSAMAVAATTMSGHPPPQQQQHAPPTPTAAPVPAQRPPPSPSAASTAATPRAPARLRSRAADALAPCPDLVARLAPRVLDDAAVARVEAAPLAQKPTLTTKKCVYMLADGAYKGPYAVDQRADVVRVVRTLYRERVMRDLWGDAIVAHHEPVFDPHARVIYLRMDLVGDRGPDGDQPWSTLPFTVKRGGSEYDVEVVNRDSHGLVIINTMDWLGSENFVGAFAHVVVHMAARYLIDGGDANLNNIIGCPRRGASSVTAVDIEDNRNCSKKKKKKTKKAVATAAATTTAADGDPAEAASEAEARPAPAAPTLMRCLFAPGRGPKADEQPTFDALLREHMGVVRDFADRVRASLSTGAPTEIIPGAAEYAREIGYVEATAGAEVPTCGQVAARLDILEACLDEFEGIGEEDDDGASVTPPPM</sequence>
<feature type="compositionally biased region" description="Low complexity" evidence="1">
    <location>
        <begin position="606"/>
        <end position="626"/>
    </location>
</feature>
<evidence type="ECO:0000313" key="3">
    <source>
        <dbReference type="Proteomes" id="UP000201566"/>
    </source>
</evidence>
<feature type="region of interest" description="Disordered" evidence="1">
    <location>
        <begin position="1055"/>
        <end position="1077"/>
    </location>
</feature>
<dbReference type="GeneID" id="16512870"/>
<feature type="region of interest" description="Disordered" evidence="1">
    <location>
        <begin position="581"/>
        <end position="638"/>
    </location>
</feature>
<evidence type="ECO:0000313" key="2">
    <source>
        <dbReference type="EMBL" id="AGO82255.1"/>
    </source>
</evidence>
<dbReference type="GO" id="GO:0003677">
    <property type="term" value="F:DNA binding"/>
    <property type="evidence" value="ECO:0007669"/>
    <property type="project" value="InterPro"/>
</dbReference>
<feature type="compositionally biased region" description="Low complexity" evidence="1">
    <location>
        <begin position="586"/>
        <end position="598"/>
    </location>
</feature>
<dbReference type="PANTHER" id="PTHR48125:SF12">
    <property type="entry name" value="AT HOOK TRANSCRIPTION FACTOR FAMILY-RELATED"/>
    <property type="match status" value="1"/>
</dbReference>
<name>S4VS67_9VIRU</name>
<dbReference type="SUPFAM" id="SSF48019">
    <property type="entry name" value="post-AAA+ oligomerization domain-like"/>
    <property type="match status" value="1"/>
</dbReference>
<dbReference type="GO" id="GO:0006260">
    <property type="term" value="P:DNA replication"/>
    <property type="evidence" value="ECO:0007669"/>
    <property type="project" value="InterPro"/>
</dbReference>
<feature type="compositionally biased region" description="Low complexity" evidence="1">
    <location>
        <begin position="760"/>
        <end position="785"/>
    </location>
</feature>
<feature type="region of interest" description="Disordered" evidence="1">
    <location>
        <begin position="748"/>
        <end position="830"/>
    </location>
</feature>
<proteinExistence type="predicted"/>
<reference evidence="2 3" key="1">
    <citation type="journal article" date="2013" name="Science">
        <title>Pandoraviruses: amoeba viruses with genomes up to 2.5 Mb reaching that of parasitic eukaryotes.</title>
        <authorList>
            <person name="Philippe N."/>
            <person name="Legendre M."/>
            <person name="Doutre G."/>
            <person name="Coute Y."/>
            <person name="Poirot O."/>
            <person name="Lescot M."/>
            <person name="Arslan D."/>
            <person name="Seltzer V."/>
            <person name="Bertaux L."/>
            <person name="Bruley C."/>
            <person name="Garin J."/>
            <person name="Claverie J.M."/>
            <person name="Abergel C."/>
        </authorList>
    </citation>
    <scope>NUCLEOTIDE SEQUENCE [LARGE SCALE GENOMIC DNA]</scope>
    <source>
        <strain evidence="2">Melbourne</strain>
    </source>
</reference>
<dbReference type="InterPro" id="IPR008921">
    <property type="entry name" value="DNA_pol3_clamp-load_cplx_C"/>
</dbReference>
<gene>
    <name evidence="2" type="ORF">pdul_cds_277</name>
</gene>
<dbReference type="RefSeq" id="YP_008318924.1">
    <property type="nucleotide sequence ID" value="NC_021858.1"/>
</dbReference>
<evidence type="ECO:0000256" key="1">
    <source>
        <dbReference type="SAM" id="MobiDB-lite"/>
    </source>
</evidence>
<feature type="compositionally biased region" description="Polar residues" evidence="1">
    <location>
        <begin position="748"/>
        <end position="757"/>
    </location>
</feature>
<feature type="compositionally biased region" description="Pro residues" evidence="1">
    <location>
        <begin position="787"/>
        <end position="814"/>
    </location>
</feature>
<dbReference type="EMBL" id="KC977570">
    <property type="protein sequence ID" value="AGO82255.1"/>
    <property type="molecule type" value="Genomic_DNA"/>
</dbReference>
<organism evidence="2 3">
    <name type="scientific">Pandoravirus dulcis</name>
    <dbReference type="NCBI Taxonomy" id="1349409"/>
    <lineage>
        <taxon>Viruses</taxon>
        <taxon>Pandoravirus</taxon>
    </lineage>
</organism>